<dbReference type="Pfam" id="PF00756">
    <property type="entry name" value="Esterase"/>
    <property type="match status" value="1"/>
</dbReference>
<dbReference type="PANTHER" id="PTHR48098">
    <property type="entry name" value="ENTEROCHELIN ESTERASE-RELATED"/>
    <property type="match status" value="1"/>
</dbReference>
<dbReference type="InterPro" id="IPR000801">
    <property type="entry name" value="Esterase-like"/>
</dbReference>
<dbReference type="AlphaFoldDB" id="A0A1I4XIJ7"/>
<dbReference type="InterPro" id="IPR050583">
    <property type="entry name" value="Mycobacterial_A85_antigen"/>
</dbReference>
<protein>
    <recommendedName>
        <fullName evidence="3">Esterase</fullName>
    </recommendedName>
</protein>
<organism evidence="1 2">
    <name type="scientific">Salegentibacter flavus</name>
    <dbReference type="NCBI Taxonomy" id="287099"/>
    <lineage>
        <taxon>Bacteria</taxon>
        <taxon>Pseudomonadati</taxon>
        <taxon>Bacteroidota</taxon>
        <taxon>Flavobacteriia</taxon>
        <taxon>Flavobacteriales</taxon>
        <taxon>Flavobacteriaceae</taxon>
        <taxon>Salegentibacter</taxon>
    </lineage>
</organism>
<dbReference type="EMBL" id="FOVL01000001">
    <property type="protein sequence ID" value="SFN25748.1"/>
    <property type="molecule type" value="Genomic_DNA"/>
</dbReference>
<evidence type="ECO:0000313" key="2">
    <source>
        <dbReference type="Proteomes" id="UP000199153"/>
    </source>
</evidence>
<evidence type="ECO:0000313" key="1">
    <source>
        <dbReference type="EMBL" id="SFN25748.1"/>
    </source>
</evidence>
<gene>
    <name evidence="1" type="ORF">SAMN05660413_00083</name>
</gene>
<dbReference type="InterPro" id="IPR011990">
    <property type="entry name" value="TPR-like_helical_dom_sf"/>
</dbReference>
<dbReference type="Gene3D" id="1.25.40.10">
    <property type="entry name" value="Tetratricopeptide repeat domain"/>
    <property type="match status" value="1"/>
</dbReference>
<accession>A0A1I4XIJ7</accession>
<name>A0A1I4XIJ7_9FLAO</name>
<sequence length="375" mass="43766">MAAFLAPIFTFSQTLYETINSEKLGEERQLKIQLPRNYEANTEKIYPVMIVLDGDYLFEPVAGNVDYYSYWEDAPEMIVVGINQYGSREYDAAYDEQNFLPSGDGAAFFEFLGMELMQYLDNKYRTTDFRVILGHDFTSNFINYYLFKPDPLFDGYINLSPDLAPQMTERITNSLAKSETKKWYYLATGSDDIAQLKEKILSFDNQLKTLDNKMVEYHFDNFENTTHYSLVGKAIPSALSSMFKVYSPISVKDYNEVLLQTSISPVEYLTDKYETINELFHVEKQIRLNDFMAIYNAIEKTRRWDDYHELSKMAENHYPGTMLATYFEARYEEETGNPRKAMRTYQKAYGQEKIAFLDTDFMLAKADAIKKDFGY</sequence>
<reference evidence="1 2" key="1">
    <citation type="submission" date="2016-10" db="EMBL/GenBank/DDBJ databases">
        <authorList>
            <person name="de Groot N.N."/>
        </authorList>
    </citation>
    <scope>NUCLEOTIDE SEQUENCE [LARGE SCALE GENOMIC DNA]</scope>
    <source>
        <strain evidence="1 2">DSM 17794</strain>
    </source>
</reference>
<dbReference type="SUPFAM" id="SSF53474">
    <property type="entry name" value="alpha/beta-Hydrolases"/>
    <property type="match status" value="1"/>
</dbReference>
<dbReference type="InterPro" id="IPR029058">
    <property type="entry name" value="AB_hydrolase_fold"/>
</dbReference>
<dbReference type="Gene3D" id="3.40.50.1820">
    <property type="entry name" value="alpha/beta hydrolase"/>
    <property type="match status" value="1"/>
</dbReference>
<dbReference type="STRING" id="287099.SAMN05660413_00083"/>
<evidence type="ECO:0008006" key="3">
    <source>
        <dbReference type="Google" id="ProtNLM"/>
    </source>
</evidence>
<keyword evidence="2" id="KW-1185">Reference proteome</keyword>
<dbReference type="Proteomes" id="UP000199153">
    <property type="component" value="Unassembled WGS sequence"/>
</dbReference>
<proteinExistence type="predicted"/>
<dbReference type="PANTHER" id="PTHR48098:SF6">
    <property type="entry name" value="FERRI-BACILLIBACTIN ESTERASE BESA"/>
    <property type="match status" value="1"/>
</dbReference>